<feature type="region of interest" description="Disordered" evidence="2">
    <location>
        <begin position="142"/>
        <end position="176"/>
    </location>
</feature>
<gene>
    <name evidence="4" type="ORF">HDU87_003786</name>
</gene>
<dbReference type="PANTHER" id="PTHR47842:SF1">
    <property type="entry name" value="DUF676 DOMAIN-CONTAINING PROTEIN"/>
    <property type="match status" value="1"/>
</dbReference>
<comment type="similarity">
    <text evidence="1">Belongs to the putative lipase ROG1 family.</text>
</comment>
<sequence>MTATSFNNNNNPPSSTALAAAAEAPLPPVPHGQPKKILIVLIHGFLGSEESFFSFPSSLVDDMESRLGYPTGRIETRMFPRYDTRGHNARSVQKLIDWLLVYATTGRYESVVLMAHSMGGLLAADAYQYMYALHKEKVEERLEGQTPAAATAEGKAEKTGSTPEPTTNPTDDKADATTGIEGELAKLDLSLKHAVTKEEERDAAAMADVAAAINAAADAAAALPPADDSFKKADTSDSNAPRTDAGLSDSSQPANVQDGAAKVPNSSPAGSNLSALSSWFGSWRGAATSKPTYKDPTRLSAPSDPAADEDGFEGTSATSPDSDLRLLVNVRGLITFDSPFYGLHANVITQAGTNKAVAIMSEGIFNARAYLPAAVETVSAYAPKTIAVPTGLAGVRSVPIPTSWVVDAAKRVVGSSGGAAATPNQSSAPGAETTPTGASSQPEDLTPTPTTALAIIPATAPSVPTFASRVPNWVGYALGGAAVAATAYTIAPLAAAYIPASMIASSVATSFAISGAEQIRDHLHFLYPLVNSQWDMHARVCMLRREMEARKRLTFIGFYLDLPPLAGQAKAAKAKEDENEAKEREARREWQRQQPIQMMDLDAESPLEELLSMPTPYAAAAQKPTDVDSNAPPPVPPRPAPAAPLAPTTPATPNTTTTTPPSTPSAAPPNPTPLSASPPPPQPPATRNFCNRPPSDTAHLFRPVTHPHENEIDAHMNLFNVDCGREWYDDLVRRTADAVKEVLDMEERRGKDGVLRV</sequence>
<feature type="region of interest" description="Disordered" evidence="2">
    <location>
        <begin position="223"/>
        <end position="269"/>
    </location>
</feature>
<dbReference type="EMBL" id="JADGJQ010000029">
    <property type="protein sequence ID" value="KAJ3178009.1"/>
    <property type="molecule type" value="Genomic_DNA"/>
</dbReference>
<feature type="region of interest" description="Disordered" evidence="2">
    <location>
        <begin position="620"/>
        <end position="702"/>
    </location>
</feature>
<proteinExistence type="inferred from homology"/>
<evidence type="ECO:0000313" key="4">
    <source>
        <dbReference type="EMBL" id="KAJ3178009.1"/>
    </source>
</evidence>
<feature type="compositionally biased region" description="Low complexity" evidence="2">
    <location>
        <begin position="645"/>
        <end position="660"/>
    </location>
</feature>
<feature type="compositionally biased region" description="Pro residues" evidence="2">
    <location>
        <begin position="631"/>
        <end position="644"/>
    </location>
</feature>
<feature type="compositionally biased region" description="Basic and acidic residues" evidence="2">
    <location>
        <begin position="573"/>
        <end position="591"/>
    </location>
</feature>
<feature type="region of interest" description="Disordered" evidence="2">
    <location>
        <begin position="570"/>
        <end position="598"/>
    </location>
</feature>
<dbReference type="Proteomes" id="UP001212152">
    <property type="component" value="Unassembled WGS sequence"/>
</dbReference>
<evidence type="ECO:0000256" key="1">
    <source>
        <dbReference type="ARBA" id="ARBA00007920"/>
    </source>
</evidence>
<dbReference type="SUPFAM" id="SSF53474">
    <property type="entry name" value="alpha/beta-Hydrolases"/>
    <property type="match status" value="1"/>
</dbReference>
<evidence type="ECO:0000256" key="2">
    <source>
        <dbReference type="SAM" id="MobiDB-lite"/>
    </source>
</evidence>
<protein>
    <recommendedName>
        <fullName evidence="3">DUF676 domain-containing protein</fullName>
    </recommendedName>
</protein>
<organism evidence="4 5">
    <name type="scientific">Geranomyces variabilis</name>
    <dbReference type="NCBI Taxonomy" id="109894"/>
    <lineage>
        <taxon>Eukaryota</taxon>
        <taxon>Fungi</taxon>
        <taxon>Fungi incertae sedis</taxon>
        <taxon>Chytridiomycota</taxon>
        <taxon>Chytridiomycota incertae sedis</taxon>
        <taxon>Chytridiomycetes</taxon>
        <taxon>Spizellomycetales</taxon>
        <taxon>Powellomycetaceae</taxon>
        <taxon>Geranomyces</taxon>
    </lineage>
</organism>
<dbReference type="InterPro" id="IPR029058">
    <property type="entry name" value="AB_hydrolase_fold"/>
</dbReference>
<dbReference type="Pfam" id="PF05057">
    <property type="entry name" value="DUF676"/>
    <property type="match status" value="1"/>
</dbReference>
<feature type="compositionally biased region" description="Pro residues" evidence="2">
    <location>
        <begin position="661"/>
        <end position="684"/>
    </location>
</feature>
<keyword evidence="5" id="KW-1185">Reference proteome</keyword>
<evidence type="ECO:0000313" key="5">
    <source>
        <dbReference type="Proteomes" id="UP001212152"/>
    </source>
</evidence>
<dbReference type="PANTHER" id="PTHR47842">
    <property type="entry name" value="EXPRESSED PROTEIN"/>
    <property type="match status" value="1"/>
</dbReference>
<feature type="compositionally biased region" description="Polar residues" evidence="2">
    <location>
        <begin position="422"/>
        <end position="443"/>
    </location>
</feature>
<dbReference type="Gene3D" id="3.40.50.1820">
    <property type="entry name" value="alpha/beta hydrolase"/>
    <property type="match status" value="1"/>
</dbReference>
<name>A0AAD5XS72_9FUNG</name>
<feature type="region of interest" description="Disordered" evidence="2">
    <location>
        <begin position="416"/>
        <end position="448"/>
    </location>
</feature>
<dbReference type="InterPro" id="IPR007751">
    <property type="entry name" value="DUF676_lipase-like"/>
</dbReference>
<reference evidence="4" key="1">
    <citation type="submission" date="2020-05" db="EMBL/GenBank/DDBJ databases">
        <title>Phylogenomic resolution of chytrid fungi.</title>
        <authorList>
            <person name="Stajich J.E."/>
            <person name="Amses K."/>
            <person name="Simmons R."/>
            <person name="Seto K."/>
            <person name="Myers J."/>
            <person name="Bonds A."/>
            <person name="Quandt C.A."/>
            <person name="Barry K."/>
            <person name="Liu P."/>
            <person name="Grigoriev I."/>
            <person name="Longcore J.E."/>
            <person name="James T.Y."/>
        </authorList>
    </citation>
    <scope>NUCLEOTIDE SEQUENCE</scope>
    <source>
        <strain evidence="4">JEL0379</strain>
    </source>
</reference>
<feature type="region of interest" description="Disordered" evidence="2">
    <location>
        <begin position="288"/>
        <end position="319"/>
    </location>
</feature>
<feature type="domain" description="DUF676" evidence="3">
    <location>
        <begin position="36"/>
        <end position="135"/>
    </location>
</feature>
<evidence type="ECO:0000259" key="3">
    <source>
        <dbReference type="Pfam" id="PF05057"/>
    </source>
</evidence>
<comment type="caution">
    <text evidence="4">The sequence shown here is derived from an EMBL/GenBank/DDBJ whole genome shotgun (WGS) entry which is preliminary data.</text>
</comment>
<accession>A0AAD5XS72</accession>
<dbReference type="AlphaFoldDB" id="A0AAD5XS72"/>